<feature type="domain" description="DUF6533" evidence="2">
    <location>
        <begin position="18"/>
        <end position="60"/>
    </location>
</feature>
<evidence type="ECO:0000313" key="4">
    <source>
        <dbReference type="Proteomes" id="UP000054270"/>
    </source>
</evidence>
<dbReference type="Proteomes" id="UP000054270">
    <property type="component" value="Unassembled WGS sequence"/>
</dbReference>
<gene>
    <name evidence="3" type="ORF">HYPSUDRAFT_79708</name>
</gene>
<evidence type="ECO:0000313" key="3">
    <source>
        <dbReference type="EMBL" id="KJA17412.1"/>
    </source>
</evidence>
<feature type="transmembrane region" description="Helical" evidence="1">
    <location>
        <begin position="233"/>
        <end position="251"/>
    </location>
</feature>
<dbReference type="EMBL" id="KN817604">
    <property type="protein sequence ID" value="KJA17412.1"/>
    <property type="molecule type" value="Genomic_DNA"/>
</dbReference>
<feature type="transmembrane region" description="Helical" evidence="1">
    <location>
        <begin position="202"/>
        <end position="221"/>
    </location>
</feature>
<dbReference type="InterPro" id="IPR045340">
    <property type="entry name" value="DUF6533"/>
</dbReference>
<feature type="transmembrane region" description="Helical" evidence="1">
    <location>
        <begin position="85"/>
        <end position="105"/>
    </location>
</feature>
<feature type="transmembrane region" description="Helical" evidence="1">
    <location>
        <begin position="161"/>
        <end position="181"/>
    </location>
</feature>
<feature type="transmembrane region" description="Helical" evidence="1">
    <location>
        <begin position="6"/>
        <end position="24"/>
    </location>
</feature>
<accession>A0A0D2KRW9</accession>
<dbReference type="OMA" id="ITECGQH"/>
<name>A0A0D2KRW9_HYPSF</name>
<dbReference type="Pfam" id="PF20151">
    <property type="entry name" value="DUF6533"/>
    <property type="match status" value="1"/>
</dbReference>
<dbReference type="AlphaFoldDB" id="A0A0D2KRW9"/>
<protein>
    <recommendedName>
        <fullName evidence="2">DUF6533 domain-containing protein</fullName>
    </recommendedName>
</protein>
<reference evidence="4" key="1">
    <citation type="submission" date="2014-04" db="EMBL/GenBank/DDBJ databases">
        <title>Evolutionary Origins and Diversification of the Mycorrhizal Mutualists.</title>
        <authorList>
            <consortium name="DOE Joint Genome Institute"/>
            <consortium name="Mycorrhizal Genomics Consortium"/>
            <person name="Kohler A."/>
            <person name="Kuo A."/>
            <person name="Nagy L.G."/>
            <person name="Floudas D."/>
            <person name="Copeland A."/>
            <person name="Barry K.W."/>
            <person name="Cichocki N."/>
            <person name="Veneault-Fourrey C."/>
            <person name="LaButti K."/>
            <person name="Lindquist E.A."/>
            <person name="Lipzen A."/>
            <person name="Lundell T."/>
            <person name="Morin E."/>
            <person name="Murat C."/>
            <person name="Riley R."/>
            <person name="Ohm R."/>
            <person name="Sun H."/>
            <person name="Tunlid A."/>
            <person name="Henrissat B."/>
            <person name="Grigoriev I.V."/>
            <person name="Hibbett D.S."/>
            <person name="Martin F."/>
        </authorList>
    </citation>
    <scope>NUCLEOTIDE SEQUENCE [LARGE SCALE GENOMIC DNA]</scope>
    <source>
        <strain evidence="4">FD-334 SS-4</strain>
    </source>
</reference>
<evidence type="ECO:0000256" key="1">
    <source>
        <dbReference type="SAM" id="Phobius"/>
    </source>
</evidence>
<feature type="transmembrane region" description="Helical" evidence="1">
    <location>
        <begin position="117"/>
        <end position="141"/>
    </location>
</feature>
<keyword evidence="1" id="KW-0812">Transmembrane</keyword>
<keyword evidence="4" id="KW-1185">Reference proteome</keyword>
<sequence>MISPAVQYSLFQVAGGLSISALAVQTTDLILHFSDEIKYLWNGRLNLVTILYINVRYLILAFQIVNQVMPMGIIGDPQAFQHSSVVRIVKANSGLVCMIFMKLILLLRAYALYYRSFAGKCFLAGMLFIALTLELTGHAFLVQSLTTITECGQHRTPNTNGLIMVAISETIFHLSVFTMNIKKLAFGKKRTPLMTLLLRQELFMFLAISTILVALLLNAWLNTLDLGFGRACFAWFLAFVSMGGSNLLLSLRKFAVKDHQRRILRHTASAIADETPEQNVESFDDSICLTTFFE</sequence>
<feature type="transmembrane region" description="Helical" evidence="1">
    <location>
        <begin position="45"/>
        <end position="65"/>
    </location>
</feature>
<keyword evidence="1" id="KW-0472">Membrane</keyword>
<dbReference type="STRING" id="945553.A0A0D2KRW9"/>
<proteinExistence type="predicted"/>
<organism evidence="3 4">
    <name type="scientific">Hypholoma sublateritium (strain FD-334 SS-4)</name>
    <dbReference type="NCBI Taxonomy" id="945553"/>
    <lineage>
        <taxon>Eukaryota</taxon>
        <taxon>Fungi</taxon>
        <taxon>Dikarya</taxon>
        <taxon>Basidiomycota</taxon>
        <taxon>Agaricomycotina</taxon>
        <taxon>Agaricomycetes</taxon>
        <taxon>Agaricomycetidae</taxon>
        <taxon>Agaricales</taxon>
        <taxon>Agaricineae</taxon>
        <taxon>Strophariaceae</taxon>
        <taxon>Hypholoma</taxon>
    </lineage>
</organism>
<evidence type="ECO:0000259" key="2">
    <source>
        <dbReference type="Pfam" id="PF20151"/>
    </source>
</evidence>
<keyword evidence="1" id="KW-1133">Transmembrane helix</keyword>